<comment type="similarity">
    <text evidence="1 8">Belongs to the beta-class carbonic anhydrase family.</text>
</comment>
<keyword evidence="3 7" id="KW-0862">Zinc</keyword>
<feature type="binding site" evidence="7">
    <location>
        <position position="55"/>
    </location>
    <ligand>
        <name>Zn(2+)</name>
        <dbReference type="ChEBI" id="CHEBI:29105"/>
    </ligand>
</feature>
<keyword evidence="4 8" id="KW-0456">Lyase</keyword>
<dbReference type="AlphaFoldDB" id="A0A1Z2KUN7"/>
<dbReference type="GO" id="GO:0004089">
    <property type="term" value="F:carbonate dehydratase activity"/>
    <property type="evidence" value="ECO:0007669"/>
    <property type="project" value="UniProtKB-UniRule"/>
</dbReference>
<evidence type="ECO:0000256" key="8">
    <source>
        <dbReference type="RuleBase" id="RU003956"/>
    </source>
</evidence>
<feature type="binding site" evidence="7">
    <location>
        <position position="57"/>
    </location>
    <ligand>
        <name>Zn(2+)</name>
        <dbReference type="ChEBI" id="CHEBI:29105"/>
    </ligand>
</feature>
<dbReference type="EC" id="4.2.1.1" evidence="2 8"/>
<comment type="function">
    <text evidence="8">Reversible hydration of carbon dioxide.</text>
</comment>
<dbReference type="InterPro" id="IPR001765">
    <property type="entry name" value="Carbonic_anhydrase"/>
</dbReference>
<feature type="binding site" evidence="7">
    <location>
        <position position="114"/>
    </location>
    <ligand>
        <name>Zn(2+)</name>
        <dbReference type="ChEBI" id="CHEBI:29105"/>
    </ligand>
</feature>
<keyword evidence="7" id="KW-0479">Metal-binding</keyword>
<reference evidence="9 10" key="1">
    <citation type="submission" date="2017-06" db="EMBL/GenBank/DDBJ databases">
        <title>Streptomyces albireticuli Genome sequencing and assembly.</title>
        <authorList>
            <person name="Wang Y."/>
            <person name="Du B."/>
            <person name="Ding Y."/>
            <person name="Liu H."/>
            <person name="Hou Q."/>
            <person name="Liu K."/>
            <person name="Yao L."/>
            <person name="Wang C."/>
        </authorList>
    </citation>
    <scope>NUCLEOTIDE SEQUENCE [LARGE SCALE GENOMIC DNA]</scope>
    <source>
        <strain evidence="9 10">MDJK11</strain>
    </source>
</reference>
<name>A0A1Z2KUN7_9ACTN</name>
<evidence type="ECO:0000256" key="1">
    <source>
        <dbReference type="ARBA" id="ARBA00006217"/>
    </source>
</evidence>
<comment type="cofactor">
    <cofactor evidence="7">
        <name>Zn(2+)</name>
        <dbReference type="ChEBI" id="CHEBI:29105"/>
    </cofactor>
    <text evidence="7">Binds 1 zinc ion per subunit.</text>
</comment>
<dbReference type="Pfam" id="PF00484">
    <property type="entry name" value="Pro_CA"/>
    <property type="match status" value="1"/>
</dbReference>
<evidence type="ECO:0000256" key="5">
    <source>
        <dbReference type="ARBA" id="ARBA00024993"/>
    </source>
</evidence>
<gene>
    <name evidence="9" type="primary">cynT</name>
    <name evidence="9" type="ORF">SMD11_0097</name>
</gene>
<dbReference type="Gene3D" id="3.40.1050.10">
    <property type="entry name" value="Carbonic anhydrase"/>
    <property type="match status" value="1"/>
</dbReference>
<dbReference type="InterPro" id="IPR036874">
    <property type="entry name" value="Carbonic_anhydrase_sf"/>
</dbReference>
<evidence type="ECO:0000256" key="7">
    <source>
        <dbReference type="PIRSR" id="PIRSR601765-1"/>
    </source>
</evidence>
<dbReference type="SMART" id="SM00947">
    <property type="entry name" value="Pro_CA"/>
    <property type="match status" value="1"/>
</dbReference>
<evidence type="ECO:0000313" key="9">
    <source>
        <dbReference type="EMBL" id="ARZ65764.1"/>
    </source>
</evidence>
<feature type="binding site" evidence="7">
    <location>
        <position position="117"/>
    </location>
    <ligand>
        <name>Zn(2+)</name>
        <dbReference type="ChEBI" id="CHEBI:29105"/>
    </ligand>
</feature>
<organism evidence="9 10">
    <name type="scientific">Streptomyces albireticuli</name>
    <dbReference type="NCBI Taxonomy" id="1940"/>
    <lineage>
        <taxon>Bacteria</taxon>
        <taxon>Bacillati</taxon>
        <taxon>Actinomycetota</taxon>
        <taxon>Actinomycetes</taxon>
        <taxon>Kitasatosporales</taxon>
        <taxon>Streptomycetaceae</taxon>
        <taxon>Streptomyces</taxon>
    </lineage>
</organism>
<protein>
    <recommendedName>
        <fullName evidence="2 8">Carbonic anhydrase</fullName>
        <ecNumber evidence="2 8">4.2.1.1</ecNumber>
    </recommendedName>
    <alternativeName>
        <fullName evidence="8">Carbonate dehydratase</fullName>
    </alternativeName>
</protein>
<evidence type="ECO:0000256" key="6">
    <source>
        <dbReference type="ARBA" id="ARBA00048348"/>
    </source>
</evidence>
<dbReference type="PANTHER" id="PTHR11002:SF42">
    <property type="entry name" value="CARBONIC ANHYDRASE 1"/>
    <property type="match status" value="1"/>
</dbReference>
<proteinExistence type="inferred from homology"/>
<dbReference type="KEGG" id="salj:SMD11_0097"/>
<dbReference type="GO" id="GO:0008270">
    <property type="term" value="F:zinc ion binding"/>
    <property type="evidence" value="ECO:0007669"/>
    <property type="project" value="UniProtKB-UniRule"/>
</dbReference>
<dbReference type="InterPro" id="IPR015892">
    <property type="entry name" value="Carbonic_anhydrase_CS"/>
</dbReference>
<dbReference type="PANTHER" id="PTHR11002">
    <property type="entry name" value="CARBONIC ANHYDRASE"/>
    <property type="match status" value="1"/>
</dbReference>
<comment type="function">
    <text evidence="5">Catalyzes the reversible hydration of carbon dioxide to form bicarbonate.</text>
</comment>
<dbReference type="EMBL" id="CP021744">
    <property type="protein sequence ID" value="ARZ65764.1"/>
    <property type="molecule type" value="Genomic_DNA"/>
</dbReference>
<evidence type="ECO:0000256" key="2">
    <source>
        <dbReference type="ARBA" id="ARBA00012925"/>
    </source>
</evidence>
<dbReference type="PROSITE" id="PS00705">
    <property type="entry name" value="PROK_CO2_ANHYDRASE_2"/>
    <property type="match status" value="1"/>
</dbReference>
<dbReference type="SUPFAM" id="SSF53056">
    <property type="entry name" value="beta-carbonic anhydrase, cab"/>
    <property type="match status" value="1"/>
</dbReference>
<evidence type="ECO:0000313" key="10">
    <source>
        <dbReference type="Proteomes" id="UP000195755"/>
    </source>
</evidence>
<evidence type="ECO:0000256" key="4">
    <source>
        <dbReference type="ARBA" id="ARBA00023239"/>
    </source>
</evidence>
<dbReference type="Proteomes" id="UP000195755">
    <property type="component" value="Chromosome"/>
</dbReference>
<dbReference type="GO" id="GO:0015976">
    <property type="term" value="P:carbon utilization"/>
    <property type="evidence" value="ECO:0007669"/>
    <property type="project" value="InterPro"/>
</dbReference>
<sequence length="220" mass="23202">MDDVGPHRHTTHKGVTMHHLAEGVHSFQRDVFPARAELFAHLATTHRPGTLFISCSDARVVPELITQREPGELFVIRTAGNLVPAHTPAADAVAASIEYAVTVLGVSDVIVCGHSACGAMTALADGHDLTAVPAVADWLRHADAARARTTAHDAQEAGDKVAALVRDNVLAQLANLATHPSVARALARRELTLHGWVYDIGSGTVEELDAASGRFTALAA</sequence>
<evidence type="ECO:0000256" key="3">
    <source>
        <dbReference type="ARBA" id="ARBA00022833"/>
    </source>
</evidence>
<accession>A0A1Z2KUN7</accession>
<comment type="catalytic activity">
    <reaction evidence="6 8">
        <text>hydrogencarbonate + H(+) = CO2 + H2O</text>
        <dbReference type="Rhea" id="RHEA:10748"/>
        <dbReference type="ChEBI" id="CHEBI:15377"/>
        <dbReference type="ChEBI" id="CHEBI:15378"/>
        <dbReference type="ChEBI" id="CHEBI:16526"/>
        <dbReference type="ChEBI" id="CHEBI:17544"/>
        <dbReference type="EC" id="4.2.1.1"/>
    </reaction>
</comment>